<evidence type="ECO:0000256" key="2">
    <source>
        <dbReference type="ARBA" id="ARBA00022844"/>
    </source>
</evidence>
<feature type="region of interest" description="Disordered" evidence="3">
    <location>
        <begin position="34"/>
        <end position="63"/>
    </location>
</feature>
<dbReference type="GeneID" id="2943202"/>
<protein>
    <submittedName>
        <fullName evidence="4">VP6</fullName>
    </submittedName>
</protein>
<dbReference type="OrthoDB" id="21921at10239"/>
<evidence type="ECO:0000256" key="3">
    <source>
        <dbReference type="SAM" id="MobiDB-lite"/>
    </source>
</evidence>
<accession>Q9DSP1</accession>
<dbReference type="RefSeq" id="YP_052950.1">
    <property type="nucleotide sequence ID" value="NC_006005.1"/>
</dbReference>
<evidence type="ECO:0000256" key="1">
    <source>
        <dbReference type="ARBA" id="ARBA00004328"/>
    </source>
</evidence>
<name>Q9DSP1_9REOV</name>
<dbReference type="Proteomes" id="UP000202863">
    <property type="component" value="Genome"/>
</dbReference>
<evidence type="ECO:0000313" key="4">
    <source>
        <dbReference type="EMBL" id="AAG34265.1"/>
    </source>
</evidence>
<reference evidence="5" key="2">
    <citation type="journal article" date="2005" name="Virology">
        <title>Expansion of family Reoviridae to include nine-segmented dsRNA viruses: isolation and characterization of a new virus designated Aedes pseudoscutellaris reovirus assigned to a proposed genus (Dinovernavirus).</title>
        <authorList>
            <person name="Attoui H."/>
            <person name="Mohd Jaafar F."/>
            <person name="Belhouchet M."/>
            <person name="Biagini P."/>
            <person name="Cantaloube J.F."/>
            <person name="de Micco P."/>
            <person name="de Lamballerie X."/>
        </authorList>
    </citation>
    <scope>NUCLEOTIDE SEQUENCE [LARGE SCALE GENOMIC DNA]</scope>
</reference>
<organism evidence="4 5">
    <name type="scientific">St Croix River virus</name>
    <dbReference type="NCBI Taxonomy" id="104581"/>
    <lineage>
        <taxon>Viruses</taxon>
        <taxon>Riboviria</taxon>
        <taxon>Orthornavirae</taxon>
        <taxon>Duplornaviricota</taxon>
        <taxon>Resentoviricetes</taxon>
        <taxon>Reovirales</taxon>
        <taxon>Sedoreoviridae</taxon>
        <taxon>Orbivirus</taxon>
        <taxon>Orbivirus saintcroixense</taxon>
    </lineage>
</organism>
<reference evidence="4 5" key="1">
    <citation type="journal article" date="2001" name="J. Gen. Virol.">
        <title>Complete sequence characterization of the genome of the St Croix River virus, a new orbivirus isolated from cells of Ixodes scapularis.</title>
        <authorList>
            <person name="Attoui H."/>
            <person name="Stirling J.M."/>
            <person name="Munderloh U.G."/>
            <person name="Billoir F."/>
            <person name="Brookes S.M."/>
            <person name="Burroughs J.N."/>
            <person name="de Micco P."/>
            <person name="Mertens P.P."/>
            <person name="de Lamballerie X."/>
        </authorList>
    </citation>
    <scope>NUCLEOTIDE SEQUENCE [LARGE SCALE GENOMIC DNA]</scope>
</reference>
<dbReference type="KEGG" id="vg:2943202"/>
<proteinExistence type="predicted"/>
<dbReference type="GO" id="GO:0019028">
    <property type="term" value="C:viral capsid"/>
    <property type="evidence" value="ECO:0007669"/>
    <property type="project" value="InterPro"/>
</dbReference>
<dbReference type="EMBL" id="AF145406">
    <property type="protein sequence ID" value="AAG34265.1"/>
    <property type="molecule type" value="Genomic_RNA"/>
</dbReference>
<comment type="subcellular location">
    <subcellularLocation>
        <location evidence="1">Virion</location>
    </subcellularLocation>
</comment>
<feature type="compositionally biased region" description="Polar residues" evidence="3">
    <location>
        <begin position="49"/>
        <end position="63"/>
    </location>
</feature>
<keyword evidence="2" id="KW-0946">Virion</keyword>
<sequence>MQEISMAQHVMMAPGDLILEVEDQIRRRGMAVHVLQQDGEGTKSRRSSADLTSSIPSHSPAVSTPEVSEYLNRAFNLNVGSYDEGPLPEGPPIFLSLKGSILNEANLLPSAIRKMASVRSTYEKALKKSNLKVFEYPQTVRTQDELLNEIKHSERGASSTRRRQKRVDLVTNDPSYVQEAAAYYSAPTTDPTWKATLRRIHAQGTIVGGAYDQEISPKPPFEAFLDFLDSRG</sequence>
<keyword evidence="5" id="KW-1185">Reference proteome</keyword>
<dbReference type="InterPro" id="IPR001399">
    <property type="entry name" value="Orbi_VP6"/>
</dbReference>
<evidence type="ECO:0000313" key="5">
    <source>
        <dbReference type="Proteomes" id="UP000202863"/>
    </source>
</evidence>
<dbReference type="GO" id="GO:0005198">
    <property type="term" value="F:structural molecule activity"/>
    <property type="evidence" value="ECO:0007669"/>
    <property type="project" value="InterPro"/>
</dbReference>
<dbReference type="Pfam" id="PF01516">
    <property type="entry name" value="Orbi_VP6"/>
    <property type="match status" value="1"/>
</dbReference>